<dbReference type="InterPro" id="IPR018392">
    <property type="entry name" value="LysM"/>
</dbReference>
<dbReference type="PATRIC" id="fig|1423806.3.peg.1007"/>
<reference evidence="11 12" key="1">
    <citation type="journal article" date="2015" name="Genome Announc.">
        <title>Expanding the biotechnology potential of lactobacilli through comparative genomics of 213 strains and associated genera.</title>
        <authorList>
            <person name="Sun Z."/>
            <person name="Harris H.M."/>
            <person name="McCann A."/>
            <person name="Guo C."/>
            <person name="Argimon S."/>
            <person name="Zhang W."/>
            <person name="Yang X."/>
            <person name="Jeffery I.B."/>
            <person name="Cooney J.C."/>
            <person name="Kagawa T.F."/>
            <person name="Liu W."/>
            <person name="Song Y."/>
            <person name="Salvetti E."/>
            <person name="Wrobel A."/>
            <person name="Rasinkangas P."/>
            <person name="Parkhill J."/>
            <person name="Rea M.C."/>
            <person name="O'Sullivan O."/>
            <person name="Ritari J."/>
            <person name="Douillard F.P."/>
            <person name="Paul Ross R."/>
            <person name="Yang R."/>
            <person name="Briner A.E."/>
            <person name="Felis G.E."/>
            <person name="de Vos W.M."/>
            <person name="Barrangou R."/>
            <person name="Klaenhammer T.R."/>
            <person name="Caufield P.W."/>
            <person name="Cui Y."/>
            <person name="Zhang H."/>
            <person name="O'Toole P.W."/>
        </authorList>
    </citation>
    <scope>NUCLEOTIDE SEQUENCE [LARGE SCALE GENOMIC DNA]</scope>
    <source>
        <strain evidence="11 12">DSM 21376</strain>
    </source>
</reference>
<evidence type="ECO:0000256" key="1">
    <source>
        <dbReference type="ARBA" id="ARBA00007074"/>
    </source>
</evidence>
<dbReference type="eggNOG" id="COG1388">
    <property type="taxonomic scope" value="Bacteria"/>
</dbReference>
<dbReference type="STRING" id="1423806.FD15_GL000990"/>
<evidence type="ECO:0000256" key="5">
    <source>
        <dbReference type="ARBA" id="ARBA00022801"/>
    </source>
</evidence>
<evidence type="ECO:0000256" key="6">
    <source>
        <dbReference type="ARBA" id="ARBA00022807"/>
    </source>
</evidence>
<feature type="domain" description="NlpC/P60" evidence="10">
    <location>
        <begin position="370"/>
        <end position="490"/>
    </location>
</feature>
<dbReference type="PANTHER" id="PTHR47053:SF1">
    <property type="entry name" value="MUREIN DD-ENDOPEPTIDASE MEPH-RELATED"/>
    <property type="match status" value="1"/>
</dbReference>
<feature type="compositionally biased region" description="Low complexity" evidence="7">
    <location>
        <begin position="154"/>
        <end position="187"/>
    </location>
</feature>
<evidence type="ECO:0000256" key="4">
    <source>
        <dbReference type="ARBA" id="ARBA00022737"/>
    </source>
</evidence>
<evidence type="ECO:0000259" key="9">
    <source>
        <dbReference type="PROSITE" id="PS51782"/>
    </source>
</evidence>
<dbReference type="Pfam" id="PF01476">
    <property type="entry name" value="LysM"/>
    <property type="match status" value="3"/>
</dbReference>
<gene>
    <name evidence="11" type="ORF">FD15_GL000990</name>
</gene>
<feature type="region of interest" description="Disordered" evidence="7">
    <location>
        <begin position="234"/>
        <end position="287"/>
    </location>
</feature>
<dbReference type="CDD" id="cd00118">
    <property type="entry name" value="LysM"/>
    <property type="match status" value="2"/>
</dbReference>
<keyword evidence="4" id="KW-0677">Repeat</keyword>
<dbReference type="GO" id="GO:0006508">
    <property type="term" value="P:proteolysis"/>
    <property type="evidence" value="ECO:0007669"/>
    <property type="project" value="UniProtKB-KW"/>
</dbReference>
<evidence type="ECO:0000256" key="7">
    <source>
        <dbReference type="SAM" id="MobiDB-lite"/>
    </source>
</evidence>
<comment type="similarity">
    <text evidence="1">Belongs to the peptidase C40 family.</text>
</comment>
<keyword evidence="6" id="KW-0788">Thiol protease</keyword>
<dbReference type="RefSeq" id="WP_034988874.1">
    <property type="nucleotide sequence ID" value="NZ_AYZF01000002.1"/>
</dbReference>
<feature type="signal peptide" evidence="8">
    <location>
        <begin position="1"/>
        <end position="26"/>
    </location>
</feature>
<keyword evidence="5" id="KW-0378">Hydrolase</keyword>
<comment type="caution">
    <text evidence="11">The sequence shown here is derived from an EMBL/GenBank/DDBJ whole genome shotgun (WGS) entry which is preliminary data.</text>
</comment>
<feature type="domain" description="LysM" evidence="9">
    <location>
        <begin position="195"/>
        <end position="243"/>
    </location>
</feature>
<keyword evidence="2" id="KW-0645">Protease</keyword>
<dbReference type="Gene3D" id="3.90.1720.10">
    <property type="entry name" value="endopeptidase domain like (from Nostoc punctiforme)"/>
    <property type="match status" value="1"/>
</dbReference>
<protein>
    <submittedName>
        <fullName evidence="11">Surface antigen</fullName>
    </submittedName>
</protein>
<dbReference type="PROSITE" id="PS51782">
    <property type="entry name" value="LYSM"/>
    <property type="match status" value="3"/>
</dbReference>
<dbReference type="SMART" id="SM00257">
    <property type="entry name" value="LysM"/>
    <property type="match status" value="3"/>
</dbReference>
<dbReference type="GO" id="GO:0008234">
    <property type="term" value="F:cysteine-type peptidase activity"/>
    <property type="evidence" value="ECO:0007669"/>
    <property type="project" value="UniProtKB-KW"/>
</dbReference>
<dbReference type="SUPFAM" id="SSF54001">
    <property type="entry name" value="Cysteine proteinases"/>
    <property type="match status" value="1"/>
</dbReference>
<evidence type="ECO:0000256" key="8">
    <source>
        <dbReference type="SAM" id="SignalP"/>
    </source>
</evidence>
<dbReference type="Proteomes" id="UP000050961">
    <property type="component" value="Unassembled WGS sequence"/>
</dbReference>
<dbReference type="InterPro" id="IPR036779">
    <property type="entry name" value="LysM_dom_sf"/>
</dbReference>
<dbReference type="InterPro" id="IPR051202">
    <property type="entry name" value="Peptidase_C40"/>
</dbReference>
<evidence type="ECO:0000256" key="3">
    <source>
        <dbReference type="ARBA" id="ARBA00022729"/>
    </source>
</evidence>
<dbReference type="Pfam" id="PF00877">
    <property type="entry name" value="NLPC_P60"/>
    <property type="match status" value="1"/>
</dbReference>
<dbReference type="EMBL" id="AYZF01000002">
    <property type="protein sequence ID" value="KRN07694.1"/>
    <property type="molecule type" value="Genomic_DNA"/>
</dbReference>
<keyword evidence="3 8" id="KW-0732">Signal</keyword>
<evidence type="ECO:0000313" key="12">
    <source>
        <dbReference type="Proteomes" id="UP000050961"/>
    </source>
</evidence>
<dbReference type="SUPFAM" id="SSF54106">
    <property type="entry name" value="LysM domain"/>
    <property type="match status" value="3"/>
</dbReference>
<evidence type="ECO:0000313" key="11">
    <source>
        <dbReference type="EMBL" id="KRN07694.1"/>
    </source>
</evidence>
<feature type="compositionally biased region" description="Low complexity" evidence="7">
    <location>
        <begin position="243"/>
        <end position="287"/>
    </location>
</feature>
<dbReference type="PROSITE" id="PS51935">
    <property type="entry name" value="NLPC_P60"/>
    <property type="match status" value="1"/>
</dbReference>
<dbReference type="InterPro" id="IPR038765">
    <property type="entry name" value="Papain-like_cys_pep_sf"/>
</dbReference>
<proteinExistence type="inferred from homology"/>
<dbReference type="InterPro" id="IPR000064">
    <property type="entry name" value="NLP_P60_dom"/>
</dbReference>
<feature type="domain" description="LysM" evidence="9">
    <location>
        <begin position="31"/>
        <end position="76"/>
    </location>
</feature>
<evidence type="ECO:0000259" key="10">
    <source>
        <dbReference type="PROSITE" id="PS51935"/>
    </source>
</evidence>
<dbReference type="OrthoDB" id="1654978at2"/>
<dbReference type="AlphaFoldDB" id="A0A023CYW4"/>
<feature type="region of interest" description="Disordered" evidence="7">
    <location>
        <begin position="147"/>
        <end position="187"/>
    </location>
</feature>
<feature type="region of interest" description="Disordered" evidence="7">
    <location>
        <begin position="299"/>
        <end position="370"/>
    </location>
</feature>
<evidence type="ECO:0000256" key="2">
    <source>
        <dbReference type="ARBA" id="ARBA00022670"/>
    </source>
</evidence>
<sequence length="490" mass="49726">MKRTTKTLLAGTVGAAGLFLASTTNASASTTNVKVNQHDTVWALSQKYGVSIKSIETLNHIDGNSHLILVNQSLTIPEKGASANNVSSKDTTKISATSSVKVTNGDSLWKIANNYNISVDQLRSLNGLSSSETLILPGQELKVAGAPKVSEAPQATESNTTATQNTQTKAPAAAASTTTAQQETTPQVTVSANHVTYTVKAGDSLYTVAQAYGVSVDSLRAANKLGSTLSIGQTLTVNDPTKNPAAATQNSTQQTSSAATQSSTASAAQSSAQQTSPAATTQSSTASVAQSSAQQTSATATTQSSATSVAQNSNTTSTPAQSSSSTVQAQPAASSSVQTQSQNTQSAAVSTTNNNNNAAPQAKPVAAQQPAVSSGSITSVAYQVASMGIPYVTGGTSLSGFDCSGFTQYVYGKAGISIPRTSQAQSAIGTATSVANAQVGDLLFWGGRGTAYHSGIYLGGSSYAAAPEPGENVSVKSFTYYQPSFAVHVN</sequence>
<dbReference type="Gene3D" id="3.10.350.10">
    <property type="entry name" value="LysM domain"/>
    <property type="match status" value="3"/>
</dbReference>
<organism evidence="11 12">
    <name type="scientific">Liquorilactobacillus sucicola DSM 21376 = JCM 15457</name>
    <dbReference type="NCBI Taxonomy" id="1423806"/>
    <lineage>
        <taxon>Bacteria</taxon>
        <taxon>Bacillati</taxon>
        <taxon>Bacillota</taxon>
        <taxon>Bacilli</taxon>
        <taxon>Lactobacillales</taxon>
        <taxon>Lactobacillaceae</taxon>
        <taxon>Liquorilactobacillus</taxon>
    </lineage>
</organism>
<dbReference type="PANTHER" id="PTHR47053">
    <property type="entry name" value="MUREIN DD-ENDOPEPTIDASE MEPH-RELATED"/>
    <property type="match status" value="1"/>
</dbReference>
<accession>A0A023CYW4</accession>
<feature type="domain" description="LysM" evidence="9">
    <location>
        <begin position="98"/>
        <end position="143"/>
    </location>
</feature>
<name>A0A023CYW4_9LACO</name>
<dbReference type="eggNOG" id="COG0791">
    <property type="taxonomic scope" value="Bacteria"/>
</dbReference>
<feature type="chain" id="PRO_5039133251" evidence="8">
    <location>
        <begin position="27"/>
        <end position="490"/>
    </location>
</feature>
<keyword evidence="12" id="KW-1185">Reference proteome</keyword>